<evidence type="ECO:0000313" key="2">
    <source>
        <dbReference type="Proteomes" id="UP000214365"/>
    </source>
</evidence>
<dbReference type="PANTHER" id="PTHR43647">
    <property type="entry name" value="DEHYDROGENASE"/>
    <property type="match status" value="1"/>
</dbReference>
<dbReference type="PANTHER" id="PTHR43647:SF4">
    <property type="entry name" value="KETOREDUCTASE (KR) DOMAIN-CONTAINING PROTEIN"/>
    <property type="match status" value="1"/>
</dbReference>
<dbReference type="AlphaFoldDB" id="A0A225AMU3"/>
<organism evidence="1 2">
    <name type="scientific">Talaromyces atroroseus</name>
    <dbReference type="NCBI Taxonomy" id="1441469"/>
    <lineage>
        <taxon>Eukaryota</taxon>
        <taxon>Fungi</taxon>
        <taxon>Dikarya</taxon>
        <taxon>Ascomycota</taxon>
        <taxon>Pezizomycotina</taxon>
        <taxon>Eurotiomycetes</taxon>
        <taxon>Eurotiomycetidae</taxon>
        <taxon>Eurotiales</taxon>
        <taxon>Trichocomaceae</taxon>
        <taxon>Talaromyces</taxon>
        <taxon>Talaromyces sect. Trachyspermi</taxon>
    </lineage>
</organism>
<dbReference type="InterPro" id="IPR051593">
    <property type="entry name" value="Ergosterol_Biosynth_ERG27"/>
</dbReference>
<dbReference type="GO" id="GO:0000253">
    <property type="term" value="F:3-beta-hydroxysteroid 3-dehydrogenase (NADP+) activity"/>
    <property type="evidence" value="ECO:0007669"/>
    <property type="project" value="TreeGrafter"/>
</dbReference>
<dbReference type="STRING" id="1441469.A0A225AMU3"/>
<dbReference type="EMBL" id="LFMY01000003">
    <property type="protein sequence ID" value="OKL62210.1"/>
    <property type="molecule type" value="Genomic_DNA"/>
</dbReference>
<keyword evidence="2" id="KW-1185">Reference proteome</keyword>
<dbReference type="GO" id="GO:0005741">
    <property type="term" value="C:mitochondrial outer membrane"/>
    <property type="evidence" value="ECO:0007669"/>
    <property type="project" value="TreeGrafter"/>
</dbReference>
<accession>A0A225AMU3</accession>
<reference evidence="1 2" key="1">
    <citation type="submission" date="2015-06" db="EMBL/GenBank/DDBJ databases">
        <title>Talaromyces atroroseus IBT 11181 draft genome.</title>
        <authorList>
            <person name="Rasmussen K.B."/>
            <person name="Rasmussen S."/>
            <person name="Petersen B."/>
            <person name="Sicheritz-Ponten T."/>
            <person name="Mortensen U.H."/>
            <person name="Thrane U."/>
        </authorList>
    </citation>
    <scope>NUCLEOTIDE SEQUENCE [LARGE SCALE GENOMIC DNA]</scope>
    <source>
        <strain evidence="1 2">IBT 11181</strain>
    </source>
</reference>
<evidence type="ECO:0000313" key="1">
    <source>
        <dbReference type="EMBL" id="OKL62210.1"/>
    </source>
</evidence>
<dbReference type="RefSeq" id="XP_020122331.1">
    <property type="nucleotide sequence ID" value="XM_020264980.1"/>
</dbReference>
<dbReference type="InterPro" id="IPR036291">
    <property type="entry name" value="NAD(P)-bd_dom_sf"/>
</dbReference>
<proteinExistence type="predicted"/>
<comment type="caution">
    <text evidence="1">The sequence shown here is derived from an EMBL/GenBank/DDBJ whole genome shotgun (WGS) entry which is preliminary data.</text>
</comment>
<gene>
    <name evidence="1" type="ORF">UA08_02889</name>
</gene>
<dbReference type="SUPFAM" id="SSF51735">
    <property type="entry name" value="NAD(P)-binding Rossmann-fold domains"/>
    <property type="match status" value="1"/>
</dbReference>
<sequence>MAARSVLLTGANGSLAIPAIHRLLSTQPTITAILTVRNPASDDPNTRRLRETIAPFKDRVSLRSLDLADLSAVHSFARSLAAEIGSGDIPRLASIICNACYWNLTGPPELTSDGFEKTFQINHLAHAALVLRLLGSCTTNARIVLFGSDAHFPGKNSLEKYPPSLPEVQEQAEEYDSLVHPDVNGKDDPLGHGFQRYANSKLAVIAWMYALNRRLPDGVTAIAVNPGNLSDSRALRVNTPTSIQVMSRAVIRPLRPLLRALVDPTMRTAGDAGKDVIELAIGDNYLNAEGYFTMRKKDESSAESRDEKKQEALWRKTVEWTGIKAEDTVLTL</sequence>
<dbReference type="GO" id="GO:0005811">
    <property type="term" value="C:lipid droplet"/>
    <property type="evidence" value="ECO:0007669"/>
    <property type="project" value="TreeGrafter"/>
</dbReference>
<dbReference type="GO" id="GO:0005789">
    <property type="term" value="C:endoplasmic reticulum membrane"/>
    <property type="evidence" value="ECO:0007669"/>
    <property type="project" value="TreeGrafter"/>
</dbReference>
<protein>
    <recommendedName>
        <fullName evidence="3">Ketoreductase (KR) domain-containing protein</fullName>
    </recommendedName>
</protein>
<name>A0A225AMU3_TALAT</name>
<dbReference type="OrthoDB" id="191139at2759"/>
<dbReference type="GeneID" id="31002644"/>
<dbReference type="Gene3D" id="3.40.50.720">
    <property type="entry name" value="NAD(P)-binding Rossmann-like Domain"/>
    <property type="match status" value="1"/>
</dbReference>
<dbReference type="Proteomes" id="UP000214365">
    <property type="component" value="Unassembled WGS sequence"/>
</dbReference>
<evidence type="ECO:0008006" key="3">
    <source>
        <dbReference type="Google" id="ProtNLM"/>
    </source>
</evidence>